<organism evidence="2 3">
    <name type="scientific">Planoprotostelium fungivorum</name>
    <dbReference type="NCBI Taxonomy" id="1890364"/>
    <lineage>
        <taxon>Eukaryota</taxon>
        <taxon>Amoebozoa</taxon>
        <taxon>Evosea</taxon>
        <taxon>Variosea</taxon>
        <taxon>Cavosteliida</taxon>
        <taxon>Cavosteliaceae</taxon>
        <taxon>Planoprotostelium</taxon>
    </lineage>
</organism>
<evidence type="ECO:0000313" key="3">
    <source>
        <dbReference type="Proteomes" id="UP000241769"/>
    </source>
</evidence>
<name>A0A2P6MM88_9EUKA</name>
<accession>A0A2P6MM88</accession>
<proteinExistence type="predicted"/>
<protein>
    <submittedName>
        <fullName evidence="2">Uncharacterized protein</fullName>
    </submittedName>
</protein>
<keyword evidence="3" id="KW-1185">Reference proteome</keyword>
<gene>
    <name evidence="2" type="ORF">PROFUN_17027</name>
</gene>
<evidence type="ECO:0000256" key="1">
    <source>
        <dbReference type="SAM" id="Phobius"/>
    </source>
</evidence>
<keyword evidence="1" id="KW-1133">Transmembrane helix</keyword>
<keyword evidence="1" id="KW-0472">Membrane</keyword>
<dbReference type="Proteomes" id="UP000241769">
    <property type="component" value="Unassembled WGS sequence"/>
</dbReference>
<dbReference type="InParanoid" id="A0A2P6MM88"/>
<dbReference type="EMBL" id="MDYQ01000808">
    <property type="protein sequence ID" value="PRP72817.1"/>
    <property type="molecule type" value="Genomic_DNA"/>
</dbReference>
<evidence type="ECO:0000313" key="2">
    <source>
        <dbReference type="EMBL" id="PRP72817.1"/>
    </source>
</evidence>
<feature type="transmembrane region" description="Helical" evidence="1">
    <location>
        <begin position="45"/>
        <end position="73"/>
    </location>
</feature>
<sequence length="185" mass="20171">RSNLALILGVLKQYRSAEESDDPYTMHLWSQIDPIVVVARGLKSLIALISILALLTEVMSTAILDGVIFAGVVAKRQALPSTMGSICDHKCIVYGSSDSSAERYRLSTPSIRAKSLLLFSFFVQRPKCDLENVAYNSCLLATTLIFAGTTLLGHGWQLCVMKSKADVYGLSSRIAQYMSEPASFA</sequence>
<feature type="non-terminal residue" evidence="2">
    <location>
        <position position="1"/>
    </location>
</feature>
<keyword evidence="1" id="KW-0812">Transmembrane</keyword>
<comment type="caution">
    <text evidence="2">The sequence shown here is derived from an EMBL/GenBank/DDBJ whole genome shotgun (WGS) entry which is preliminary data.</text>
</comment>
<dbReference type="AlphaFoldDB" id="A0A2P6MM88"/>
<reference evidence="2 3" key="1">
    <citation type="journal article" date="2018" name="Genome Biol. Evol.">
        <title>Multiple Roots of Fruiting Body Formation in Amoebozoa.</title>
        <authorList>
            <person name="Hillmann F."/>
            <person name="Forbes G."/>
            <person name="Novohradska S."/>
            <person name="Ferling I."/>
            <person name="Riege K."/>
            <person name="Groth M."/>
            <person name="Westermann M."/>
            <person name="Marz M."/>
            <person name="Spaller T."/>
            <person name="Winckler T."/>
            <person name="Schaap P."/>
            <person name="Glockner G."/>
        </authorList>
    </citation>
    <scope>NUCLEOTIDE SEQUENCE [LARGE SCALE GENOMIC DNA]</scope>
    <source>
        <strain evidence="2 3">Jena</strain>
    </source>
</reference>